<keyword evidence="1" id="KW-0472">Membrane</keyword>
<dbReference type="EMBL" id="AZAC01000056">
    <property type="protein sequence ID" value="KIX11602.1"/>
    <property type="molecule type" value="Genomic_DNA"/>
</dbReference>
<feature type="transmembrane region" description="Helical" evidence="1">
    <location>
        <begin position="156"/>
        <end position="176"/>
    </location>
</feature>
<accession>A0A0D2G9S1</accession>
<evidence type="ECO:0000313" key="3">
    <source>
        <dbReference type="Proteomes" id="UP000032233"/>
    </source>
</evidence>
<feature type="transmembrane region" description="Helical" evidence="1">
    <location>
        <begin position="629"/>
        <end position="648"/>
    </location>
</feature>
<feature type="transmembrane region" description="Helical" evidence="1">
    <location>
        <begin position="569"/>
        <end position="588"/>
    </location>
</feature>
<reference evidence="2 3" key="1">
    <citation type="submission" date="2013-11" db="EMBL/GenBank/DDBJ databases">
        <title>Metagenomic analysis of a methanogenic consortium involved in long chain n-alkane degradation.</title>
        <authorList>
            <person name="Davidova I.A."/>
            <person name="Callaghan A.V."/>
            <person name="Wawrik B."/>
            <person name="Pruitt S."/>
            <person name="Marks C."/>
            <person name="Duncan K.E."/>
            <person name="Suflita J.M."/>
        </authorList>
    </citation>
    <scope>NUCLEOTIDE SEQUENCE [LARGE SCALE GENOMIC DNA]</scope>
    <source>
        <strain evidence="2 3">SPR</strain>
    </source>
</reference>
<dbReference type="InterPro" id="IPR029063">
    <property type="entry name" value="SAM-dependent_MTases_sf"/>
</dbReference>
<dbReference type="SUPFAM" id="SSF53335">
    <property type="entry name" value="S-adenosyl-L-methionine-dependent methyltransferases"/>
    <property type="match status" value="1"/>
</dbReference>
<evidence type="ECO:0000313" key="2">
    <source>
        <dbReference type="EMBL" id="KIX11602.1"/>
    </source>
</evidence>
<feature type="transmembrane region" description="Helical" evidence="1">
    <location>
        <begin position="725"/>
        <end position="743"/>
    </location>
</feature>
<organism evidence="2 3">
    <name type="scientific">Dethiosulfatarculus sandiegensis</name>
    <dbReference type="NCBI Taxonomy" id="1429043"/>
    <lineage>
        <taxon>Bacteria</taxon>
        <taxon>Pseudomonadati</taxon>
        <taxon>Thermodesulfobacteriota</taxon>
        <taxon>Desulfarculia</taxon>
        <taxon>Desulfarculales</taxon>
        <taxon>Desulfarculaceae</taxon>
        <taxon>Dethiosulfatarculus</taxon>
    </lineage>
</organism>
<feature type="transmembrane region" description="Helical" evidence="1">
    <location>
        <begin position="663"/>
        <end position="689"/>
    </location>
</feature>
<feature type="transmembrane region" description="Helical" evidence="1">
    <location>
        <begin position="116"/>
        <end position="136"/>
    </location>
</feature>
<feature type="transmembrane region" description="Helical" evidence="1">
    <location>
        <begin position="538"/>
        <end position="557"/>
    </location>
</feature>
<comment type="caution">
    <text evidence="2">The sequence shown here is derived from an EMBL/GenBank/DDBJ whole genome shotgun (WGS) entry which is preliminary data.</text>
</comment>
<dbReference type="InParanoid" id="A0A0D2G9S1"/>
<keyword evidence="3" id="KW-1185">Reference proteome</keyword>
<dbReference type="AlphaFoldDB" id="A0A0D2G9S1"/>
<dbReference type="Proteomes" id="UP000032233">
    <property type="component" value="Unassembled WGS sequence"/>
</dbReference>
<feature type="transmembrane region" description="Helical" evidence="1">
    <location>
        <begin position="75"/>
        <end position="96"/>
    </location>
</feature>
<dbReference type="STRING" id="1429043.X474_25015"/>
<proteinExistence type="predicted"/>
<keyword evidence="1" id="KW-0812">Transmembrane</keyword>
<keyword evidence="1" id="KW-1133">Transmembrane helix</keyword>
<gene>
    <name evidence="2" type="ORF">X474_25015</name>
</gene>
<feature type="transmembrane region" description="Helical" evidence="1">
    <location>
        <begin position="12"/>
        <end position="30"/>
    </location>
</feature>
<protein>
    <recommendedName>
        <fullName evidence="4">PABS domain-containing protein</fullName>
    </recommendedName>
</protein>
<name>A0A0D2G9S1_9BACT</name>
<evidence type="ECO:0000256" key="1">
    <source>
        <dbReference type="SAM" id="Phobius"/>
    </source>
</evidence>
<dbReference type="Gene3D" id="3.40.50.150">
    <property type="entry name" value="Vaccinia Virus protein VP39"/>
    <property type="match status" value="1"/>
</dbReference>
<feature type="transmembrane region" description="Helical" evidence="1">
    <location>
        <begin position="182"/>
        <end position="200"/>
    </location>
</feature>
<sequence>MSFLPSLKLKQATGMALLGLAAGLFQIIFLREFLVIAQGNELSLGLGLGMWLFWTSLGSLCLARARALFLLQKHVVLFLLTAGWAGVFSFALIRWLGGCFSLAGQVALNMAQLGVISFLSLALVGFFCGGGFVALLSSENSSSENPLKQATVISRLYGLEALGAALAGLLFTFVLVHFLPPAAQVLLACLALFLSALARAKARSRAACLAFCGLAGLGLVHAQELASLLPGGSFARGEVVAERESPYARLKAVRDSGQVNFFAANAWLFSFPDDYQEQSAALLGVLANPKAGKALFIGPNAEILAARALEHSNLSQAVALSMDPWLGEITAGLLKQDSEKIKRVFGDPGQYLRVHKGGFDLIVLATGPPTSFQSNRLYTEHGFKVLAGALSKKGVLVTSLPGVEHLLGVLQAKRLAGVLEAAKRSFRGIQFFSGPELGLVMTRRDAPDLKDPELWLKRYEKMAWQGVYAWQPARIRQELAPEKQQFIKDRLNRIKPVIPNRDLRPRALLFDPALWGAQLGHASAWALALAGIEPWHVVGIMLLLNLFAWGVGLFPALKQKICHRPEVAGIWVVGFSAMAMNVFLIMSYQALIGAVYLGLALLTTAFMLGTCLVCFWVTPLLFSRKEPGLWLRFSHLGLIFTCFLLWLVCGLAEQWQSELGLKAFLWAVAVLTGGFTGAYFGLAGQVELFSGNDPSLTGGRLYGWDLAGALAGALTPLVLTPTVGLFTGLIVLGLLNSMALGLFGKKAS</sequence>
<dbReference type="OrthoDB" id="225091at2"/>
<feature type="transmembrane region" description="Helical" evidence="1">
    <location>
        <begin position="594"/>
        <end position="617"/>
    </location>
</feature>
<feature type="transmembrane region" description="Helical" evidence="1">
    <location>
        <begin position="42"/>
        <end position="63"/>
    </location>
</feature>
<dbReference type="RefSeq" id="WP_044352129.1">
    <property type="nucleotide sequence ID" value="NZ_AZAC01000056.1"/>
</dbReference>
<evidence type="ECO:0008006" key="4">
    <source>
        <dbReference type="Google" id="ProtNLM"/>
    </source>
</evidence>